<protein>
    <recommendedName>
        <fullName evidence="2">Cytochrome c assembly protein domain-containing protein</fullName>
    </recommendedName>
</protein>
<gene>
    <name evidence="3" type="ORF">COV74_10800</name>
</gene>
<dbReference type="GO" id="GO:0017004">
    <property type="term" value="P:cytochrome complex assembly"/>
    <property type="evidence" value="ECO:0007669"/>
    <property type="project" value="InterPro"/>
</dbReference>
<feature type="transmembrane region" description="Helical" evidence="1">
    <location>
        <begin position="245"/>
        <end position="263"/>
    </location>
</feature>
<keyword evidence="1" id="KW-1133">Transmembrane helix</keyword>
<feature type="domain" description="Cytochrome c assembly protein" evidence="2">
    <location>
        <begin position="67"/>
        <end position="268"/>
    </location>
</feature>
<accession>A0A2H0LL24</accession>
<feature type="transmembrane region" description="Helical" evidence="1">
    <location>
        <begin position="36"/>
        <end position="56"/>
    </location>
</feature>
<feature type="transmembrane region" description="Helical" evidence="1">
    <location>
        <begin position="178"/>
        <end position="200"/>
    </location>
</feature>
<reference evidence="3 4" key="1">
    <citation type="submission" date="2017-09" db="EMBL/GenBank/DDBJ databases">
        <title>Depth-based differentiation of microbial function through sediment-hosted aquifers and enrichment of novel symbionts in the deep terrestrial subsurface.</title>
        <authorList>
            <person name="Probst A.J."/>
            <person name="Ladd B."/>
            <person name="Jarett J.K."/>
            <person name="Geller-Mcgrath D.E."/>
            <person name="Sieber C.M."/>
            <person name="Emerson J.B."/>
            <person name="Anantharaman K."/>
            <person name="Thomas B.C."/>
            <person name="Malmstrom R."/>
            <person name="Stieglmeier M."/>
            <person name="Klingl A."/>
            <person name="Woyke T."/>
            <person name="Ryan C.M."/>
            <person name="Banfield J.F."/>
        </authorList>
    </citation>
    <scope>NUCLEOTIDE SEQUENCE [LARGE SCALE GENOMIC DNA]</scope>
    <source>
        <strain evidence="3">CG11_big_fil_rev_8_21_14_0_20_45_26</strain>
    </source>
</reference>
<evidence type="ECO:0000259" key="2">
    <source>
        <dbReference type="Pfam" id="PF01578"/>
    </source>
</evidence>
<dbReference type="InterPro" id="IPR052372">
    <property type="entry name" value="YpjD/HemX"/>
</dbReference>
<dbReference type="EMBL" id="PCVY01000076">
    <property type="protein sequence ID" value="PIQ85077.1"/>
    <property type="molecule type" value="Genomic_DNA"/>
</dbReference>
<organism evidence="3 4">
    <name type="scientific">Candidatus Abzuiibacterium crystallinum</name>
    <dbReference type="NCBI Taxonomy" id="1974748"/>
    <lineage>
        <taxon>Bacteria</taxon>
        <taxon>Pseudomonadati</taxon>
        <taxon>Candidatus Omnitrophota</taxon>
        <taxon>Candidatus Abzuiibacterium</taxon>
    </lineage>
</organism>
<feature type="transmembrane region" description="Helical" evidence="1">
    <location>
        <begin position="6"/>
        <end position="24"/>
    </location>
</feature>
<dbReference type="Proteomes" id="UP000230859">
    <property type="component" value="Unassembled WGS sequence"/>
</dbReference>
<comment type="caution">
    <text evidence="3">The sequence shown here is derived from an EMBL/GenBank/DDBJ whole genome shotgun (WGS) entry which is preliminary data.</text>
</comment>
<dbReference type="PANTHER" id="PTHR38034:SF1">
    <property type="entry name" value="INNER MEMBRANE PROTEIN YPJD"/>
    <property type="match status" value="1"/>
</dbReference>
<dbReference type="GO" id="GO:0020037">
    <property type="term" value="F:heme binding"/>
    <property type="evidence" value="ECO:0007669"/>
    <property type="project" value="InterPro"/>
</dbReference>
<feature type="transmembrane region" description="Helical" evidence="1">
    <location>
        <begin position="215"/>
        <end position="233"/>
    </location>
</feature>
<dbReference type="PANTHER" id="PTHR38034">
    <property type="entry name" value="INNER MEMBRANE PROTEIN YPJD"/>
    <property type="match status" value="1"/>
</dbReference>
<evidence type="ECO:0000313" key="4">
    <source>
        <dbReference type="Proteomes" id="UP000230859"/>
    </source>
</evidence>
<dbReference type="AlphaFoldDB" id="A0A2H0LL24"/>
<evidence type="ECO:0000313" key="3">
    <source>
        <dbReference type="EMBL" id="PIQ85077.1"/>
    </source>
</evidence>
<sequence length="271" mass="30305">MIRILFGFVILFYSAAFLIYGAACGGRPSRWLKAGVFLELGFLIHTFFIFVEASAAHTLVPIGTFGEVLIFFAWSVAFVYVVLLRRVRQDMFGVILIPFLLLLLVPAPFMTHGHSLPASYFDDHHFLIHILSAFFAYASFTLSAVAAILYLTQAHALKSKQISNFYKQLPPLKELERFVFYTVAWGFVLLLIAIAGGAFWSKRMVGTYLVAEPKTIASLLTFGVYGFVLYLHSASIASGKRMARVVIFAFMLVLFTFVGTSFLNNQLHVGI</sequence>
<keyword evidence="1" id="KW-0812">Transmembrane</keyword>
<feature type="transmembrane region" description="Helical" evidence="1">
    <location>
        <begin position="62"/>
        <end position="84"/>
    </location>
</feature>
<feature type="transmembrane region" description="Helical" evidence="1">
    <location>
        <begin position="130"/>
        <end position="157"/>
    </location>
</feature>
<dbReference type="InterPro" id="IPR002541">
    <property type="entry name" value="Cyt_c_assembly"/>
</dbReference>
<feature type="transmembrane region" description="Helical" evidence="1">
    <location>
        <begin position="91"/>
        <end position="110"/>
    </location>
</feature>
<proteinExistence type="predicted"/>
<evidence type="ECO:0000256" key="1">
    <source>
        <dbReference type="SAM" id="Phobius"/>
    </source>
</evidence>
<dbReference type="Pfam" id="PF01578">
    <property type="entry name" value="Cytochrom_C_asm"/>
    <property type="match status" value="1"/>
</dbReference>
<keyword evidence="1" id="KW-0472">Membrane</keyword>
<name>A0A2H0LL24_9BACT</name>